<organism evidence="1">
    <name type="scientific">Megaviridae environmental sample</name>
    <dbReference type="NCBI Taxonomy" id="1737588"/>
    <lineage>
        <taxon>Viruses</taxon>
        <taxon>Varidnaviria</taxon>
        <taxon>Bamfordvirae</taxon>
        <taxon>Nucleocytoviricota</taxon>
        <taxon>Megaviricetes</taxon>
        <taxon>Imitervirales</taxon>
        <taxon>Mimiviridae</taxon>
        <taxon>environmental samples</taxon>
    </lineage>
</organism>
<protein>
    <submittedName>
        <fullName evidence="1">Uncharacterized protein</fullName>
    </submittedName>
</protein>
<dbReference type="EMBL" id="MN448284">
    <property type="protein sequence ID" value="QFG74209.1"/>
    <property type="molecule type" value="Genomic_DNA"/>
</dbReference>
<sequence length="265" mass="32204">MNIYIYCFKPIYHYFEDYIKTINKKLNATIIYDLSENITLNENNIIICMQKIPPLKNIIKKNIYLLNTEQLTRTNWLNYIKSICNNFTIIDYSKENIYIMKNNGITNTLYFPYIYNPDEIYNYNKIYNICGIIMYNTPRRNNFMNDMKFKNIDIKNIIGWNEKRDNELFRYKIILNISVSEHYNIFETMRCYRCLFNKMIVISEEKYKQDLIDYSEHILFAKITDIPELIKKVLSNYEYYYNLLKIDNVNYNLNDNLIKPSLLII</sequence>
<reference evidence="1" key="1">
    <citation type="journal article" date="2019" name="Philos. Trans. R. Soc. Lond., B, Biol. Sci.">
        <title>Targeted metagenomic recovery of four divergent viruses reveals shared and distinctive characteristics of giant viruses of marine eukaryotes.</title>
        <authorList>
            <person name="Needham D.M."/>
            <person name="Poirier C."/>
            <person name="Hehenberger E."/>
            <person name="Jimenez V."/>
            <person name="Swalwell J.E."/>
            <person name="Santoro A.E."/>
            <person name="Worden A.Z."/>
        </authorList>
    </citation>
    <scope>NUCLEOTIDE SEQUENCE</scope>
    <source>
        <strain evidence="1">MPacV-611</strain>
    </source>
</reference>
<evidence type="ECO:0000313" key="1">
    <source>
        <dbReference type="EMBL" id="QFG74209.1"/>
    </source>
</evidence>
<accession>A0A5J6VKB3</accession>
<name>A0A5J6VKB3_9VIRU</name>
<proteinExistence type="predicted"/>